<dbReference type="KEGG" id="pmad:BAY61_04925"/>
<evidence type="ECO:0000313" key="2">
    <source>
        <dbReference type="Proteomes" id="UP000199494"/>
    </source>
</evidence>
<dbReference type="Proteomes" id="UP000199494">
    <property type="component" value="Unassembled WGS sequence"/>
</dbReference>
<dbReference type="EMBL" id="FMZE01000016">
    <property type="protein sequence ID" value="SDD99828.1"/>
    <property type="molecule type" value="Genomic_DNA"/>
</dbReference>
<accession>A0A222VKU2</accession>
<evidence type="ECO:0000313" key="1">
    <source>
        <dbReference type="EMBL" id="SDD99828.1"/>
    </source>
</evidence>
<proteinExistence type="predicted"/>
<dbReference type="STRING" id="530584.SAMN05421630_11613"/>
<sequence>MTADPFGELAARAEIVKLARVLGEPPERFSFLATVPAADIRALREQTADALFEANIGVLRRMAAASRLLPAGVLAAITEKAFGPLLSARMAGLVDPARGLDIARRLSPAFLADVAAELDPRKARAIISGIPAKLVSDVTRELRRRNDWITLGRFVDHAGESTAEAGLAVLDDAALLRVSFLLDDKTKAAALVALLPHRRYEGILRAAGEHDLWHAVFALTGVLGEPESAALTRAAGGLGEEPKREAVRRARELGVLDRLGPLGEALTQ</sequence>
<organism evidence="1 2">
    <name type="scientific">Prauserella marina</name>
    <dbReference type="NCBI Taxonomy" id="530584"/>
    <lineage>
        <taxon>Bacteria</taxon>
        <taxon>Bacillati</taxon>
        <taxon>Actinomycetota</taxon>
        <taxon>Actinomycetes</taxon>
        <taxon>Pseudonocardiales</taxon>
        <taxon>Pseudonocardiaceae</taxon>
        <taxon>Prauserella</taxon>
    </lineage>
</organism>
<dbReference type="OrthoDB" id="4529786at2"/>
<dbReference type="AlphaFoldDB" id="A0A222VKU2"/>
<name>A0A222VKU2_9PSEU</name>
<reference evidence="1 2" key="1">
    <citation type="submission" date="2016-10" db="EMBL/GenBank/DDBJ databases">
        <authorList>
            <person name="de Groot N.N."/>
        </authorList>
    </citation>
    <scope>NUCLEOTIDE SEQUENCE [LARGE SCALE GENOMIC DNA]</scope>
    <source>
        <strain evidence="1 2">CGMCC 4.5506</strain>
    </source>
</reference>
<protein>
    <submittedName>
        <fullName evidence="1">Uncharacterized protein</fullName>
    </submittedName>
</protein>
<keyword evidence="2" id="KW-1185">Reference proteome</keyword>
<gene>
    <name evidence="1" type="ORF">SAMN05421630_11613</name>
</gene>
<dbReference type="RefSeq" id="WP_091810751.1">
    <property type="nucleotide sequence ID" value="NZ_CP016353.1"/>
</dbReference>